<dbReference type="STRING" id="310782.SAMN05216499_10978"/>
<evidence type="ECO:0000313" key="2">
    <source>
        <dbReference type="EMBL" id="SHM19959.1"/>
    </source>
</evidence>
<dbReference type="SUPFAM" id="SSF54909">
    <property type="entry name" value="Dimeric alpha+beta barrel"/>
    <property type="match status" value="1"/>
</dbReference>
<keyword evidence="3" id="KW-1185">Reference proteome</keyword>
<organism evidence="2 3">
    <name type="scientific">Actinacidiphila paucisporea</name>
    <dbReference type="NCBI Taxonomy" id="310782"/>
    <lineage>
        <taxon>Bacteria</taxon>
        <taxon>Bacillati</taxon>
        <taxon>Actinomycetota</taxon>
        <taxon>Actinomycetes</taxon>
        <taxon>Kitasatosporales</taxon>
        <taxon>Streptomycetaceae</taxon>
        <taxon>Actinacidiphila</taxon>
    </lineage>
</organism>
<dbReference type="RefSeq" id="WP_073498654.1">
    <property type="nucleotide sequence ID" value="NZ_FRBI01000009.1"/>
</dbReference>
<dbReference type="Pfam" id="PF03992">
    <property type="entry name" value="ABM"/>
    <property type="match status" value="1"/>
</dbReference>
<proteinExistence type="predicted"/>
<dbReference type="InterPro" id="IPR007138">
    <property type="entry name" value="ABM_dom"/>
</dbReference>
<dbReference type="Gene3D" id="3.30.70.100">
    <property type="match status" value="1"/>
</dbReference>
<feature type="domain" description="ABM" evidence="1">
    <location>
        <begin position="25"/>
        <end position="113"/>
    </location>
</feature>
<evidence type="ECO:0000313" key="3">
    <source>
        <dbReference type="Proteomes" id="UP000184111"/>
    </source>
</evidence>
<keyword evidence="2" id="KW-0560">Oxidoreductase</keyword>
<name>A0A1M7GVT3_9ACTN</name>
<dbReference type="PROSITE" id="PS51725">
    <property type="entry name" value="ABM"/>
    <property type="match status" value="1"/>
</dbReference>
<dbReference type="AlphaFoldDB" id="A0A1M7GVT3"/>
<dbReference type="EMBL" id="FRBI01000009">
    <property type="protein sequence ID" value="SHM19959.1"/>
    <property type="molecule type" value="Genomic_DNA"/>
</dbReference>
<gene>
    <name evidence="2" type="ORF">SAMN05216499_10978</name>
</gene>
<dbReference type="GO" id="GO:0004497">
    <property type="term" value="F:monooxygenase activity"/>
    <property type="evidence" value="ECO:0007669"/>
    <property type="project" value="UniProtKB-KW"/>
</dbReference>
<sequence>MTTLSEEPGTAGTAAGAQDTECARLRVVLLLDIQKGAQERFLDAYELLRSQVASVPGHVSDQLCQSIEDPSQWLITSEWESSEPFLAWVDSPEHREMVKPMHSCVNDTRSLRFDILRETSVAGHTGHRAPRPERAGDGRIRHAITFTVRPGSEEKVAKLLADYASPSARVDSATRLCRTTLFMHGNRVVRAVEVSGNLVAALRHVAQQPEVQAVEEAINPYLEEERDLTDPEAARAFFTRAGLPAVHEAVAEADRTGKVRRYALHYPVRGGSGAAAARVLARSDELAAADPTGSLVRSTVFQRDDIVVRVIDLAAAADKDLALTTGTADGDLAAELGRLLELPGGVRDLGDERGRRELLAHLEMTLVTDRHAQDS</sequence>
<keyword evidence="2" id="KW-0503">Monooxygenase</keyword>
<dbReference type="Proteomes" id="UP000184111">
    <property type="component" value="Unassembled WGS sequence"/>
</dbReference>
<dbReference type="InterPro" id="IPR011008">
    <property type="entry name" value="Dimeric_a/b-barrel"/>
</dbReference>
<protein>
    <submittedName>
        <fullName evidence="2">Antibiotic biosynthesis monooxygenase</fullName>
    </submittedName>
</protein>
<reference evidence="2 3" key="1">
    <citation type="submission" date="2016-11" db="EMBL/GenBank/DDBJ databases">
        <authorList>
            <person name="Jaros S."/>
            <person name="Januszkiewicz K."/>
            <person name="Wedrychowicz H."/>
        </authorList>
    </citation>
    <scope>NUCLEOTIDE SEQUENCE [LARGE SCALE GENOMIC DNA]</scope>
    <source>
        <strain evidence="2 3">CGMCC 4.2025</strain>
    </source>
</reference>
<dbReference type="OrthoDB" id="3553699at2"/>
<evidence type="ECO:0000259" key="1">
    <source>
        <dbReference type="PROSITE" id="PS51725"/>
    </source>
</evidence>
<accession>A0A1M7GVT3</accession>
<dbReference type="Pfam" id="PF04486">
    <property type="entry name" value="SchA_CurD"/>
    <property type="match status" value="1"/>
</dbReference>
<dbReference type="InterPro" id="IPR007575">
    <property type="entry name" value="SchA_CurD-like"/>
</dbReference>